<reference evidence="3" key="1">
    <citation type="submission" date="2016-10" db="EMBL/GenBank/DDBJ databases">
        <authorList>
            <person name="Varghese N."/>
            <person name="Submissions S."/>
        </authorList>
    </citation>
    <scope>NUCLEOTIDE SEQUENCE [LARGE SCALE GENOMIC DNA]</scope>
    <source>
        <strain evidence="3">ATCC 25963</strain>
    </source>
</reference>
<protein>
    <submittedName>
        <fullName evidence="2">MerR HTH family regulatory protein</fullName>
    </submittedName>
</protein>
<dbReference type="EMBL" id="FOMX01000010">
    <property type="protein sequence ID" value="SFE19203.1"/>
    <property type="molecule type" value="Genomic_DNA"/>
</dbReference>
<proteinExistence type="predicted"/>
<keyword evidence="3" id="KW-1185">Reference proteome</keyword>
<dbReference type="STRING" id="54.SAMN02745121_03319"/>
<organism evidence="2 3">
    <name type="scientific">Nannocystis exedens</name>
    <dbReference type="NCBI Taxonomy" id="54"/>
    <lineage>
        <taxon>Bacteria</taxon>
        <taxon>Pseudomonadati</taxon>
        <taxon>Myxococcota</taxon>
        <taxon>Polyangia</taxon>
        <taxon>Nannocystales</taxon>
        <taxon>Nannocystaceae</taxon>
        <taxon>Nannocystis</taxon>
    </lineage>
</organism>
<dbReference type="OrthoDB" id="9802039at2"/>
<dbReference type="Proteomes" id="UP000199400">
    <property type="component" value="Unassembled WGS sequence"/>
</dbReference>
<dbReference type="SUPFAM" id="SSF46955">
    <property type="entry name" value="Putative DNA-binding domain"/>
    <property type="match status" value="1"/>
</dbReference>
<accession>A0A1I1YM29</accession>
<sequence length="139" mass="15079">MSFQWEIKAILEHRAPQVARRPRPGLHSATVTQPRRLDPAFATTEDIVRAAGVTRRTVAAWVAQGLLPAPTKVSQGSPGGVFNRFPAWAVERARYIAHRRASGFTIAEVLAALAELDTNQGREGSIPMQQSSAADAPRS</sequence>
<name>A0A1I1YM29_9BACT</name>
<dbReference type="InterPro" id="IPR009061">
    <property type="entry name" value="DNA-bd_dom_put_sf"/>
</dbReference>
<dbReference type="AlphaFoldDB" id="A0A1I1YM29"/>
<dbReference type="Pfam" id="PF13411">
    <property type="entry name" value="MerR_1"/>
    <property type="match status" value="1"/>
</dbReference>
<dbReference type="GO" id="GO:0003677">
    <property type="term" value="F:DNA binding"/>
    <property type="evidence" value="ECO:0007669"/>
    <property type="project" value="InterPro"/>
</dbReference>
<dbReference type="InterPro" id="IPR000551">
    <property type="entry name" value="MerR-type_HTH_dom"/>
</dbReference>
<gene>
    <name evidence="2" type="ORF">SAMN02745121_03319</name>
</gene>
<evidence type="ECO:0000313" key="2">
    <source>
        <dbReference type="EMBL" id="SFE19203.1"/>
    </source>
</evidence>
<dbReference type="GO" id="GO:0006355">
    <property type="term" value="P:regulation of DNA-templated transcription"/>
    <property type="evidence" value="ECO:0007669"/>
    <property type="project" value="InterPro"/>
</dbReference>
<dbReference type="Gene3D" id="1.10.1660.10">
    <property type="match status" value="1"/>
</dbReference>
<feature type="domain" description="HTH merR-type" evidence="1">
    <location>
        <begin position="44"/>
        <end position="113"/>
    </location>
</feature>
<evidence type="ECO:0000313" key="3">
    <source>
        <dbReference type="Proteomes" id="UP000199400"/>
    </source>
</evidence>
<evidence type="ECO:0000259" key="1">
    <source>
        <dbReference type="Pfam" id="PF13411"/>
    </source>
</evidence>